<evidence type="ECO:0000256" key="5">
    <source>
        <dbReference type="ARBA" id="ARBA00023239"/>
    </source>
</evidence>
<keyword evidence="3" id="KW-0408">Iron</keyword>
<dbReference type="InterPro" id="IPR036008">
    <property type="entry name" value="Aconitase_4Fe-4S_dom"/>
</dbReference>
<dbReference type="PANTHER" id="PTHR43822">
    <property type="entry name" value="HOMOACONITASE, MITOCHONDRIAL-RELATED"/>
    <property type="match status" value="1"/>
</dbReference>
<sequence>MSGRTISDIIIDAHSLDEDRSALFRRVSVDAVLGHDATTALLIDDFERRGLSIWDKSKVLLTNDHFAPPATAERADISNKFLGWARGLDMPNLMLDKGICHQLLVEHRLCQPGGLIVGADSHTIMAGAVNTCATGMGATDILFTLATGTTWLRLPPTIAVRFTGALPPESGGRDVVLELLRVLGEGGAQYRSLEFHDETSTRLPQDDRFAISNMAVEIGAKFGVFAADEVTEAHCRDRDGLGPGEPLLGTPVRPDADAGYERVIELDLTDLTARVAKPWSPGNVVPVAELEPTEITSAFLGSCASGRLADIRDAAEEVAGKRVHPNVRFVVIPASVEVFKQALRAGYVEVLTEAGAQFNHSSCGACGGIDKGVLGAADVCVSSSNRNFRGRMGHWDSRTYLASPRTVARAALRGAITPDLYREAQ</sequence>
<keyword evidence="8" id="KW-1185">Reference proteome</keyword>
<evidence type="ECO:0000256" key="2">
    <source>
        <dbReference type="ARBA" id="ARBA00022723"/>
    </source>
</evidence>
<dbReference type="GO" id="GO:0043436">
    <property type="term" value="P:oxoacid metabolic process"/>
    <property type="evidence" value="ECO:0007669"/>
    <property type="project" value="UniProtKB-ARBA"/>
</dbReference>
<dbReference type="NCBIfam" id="NF001614">
    <property type="entry name" value="PRK00402.1"/>
    <property type="match status" value="1"/>
</dbReference>
<accession>W7IH52</accession>
<dbReference type="GO" id="GO:0046872">
    <property type="term" value="F:metal ion binding"/>
    <property type="evidence" value="ECO:0007669"/>
    <property type="project" value="UniProtKB-KW"/>
</dbReference>
<keyword evidence="1" id="KW-0004">4Fe-4S</keyword>
<dbReference type="GO" id="GO:0051539">
    <property type="term" value="F:4 iron, 4 sulfur cluster binding"/>
    <property type="evidence" value="ECO:0007669"/>
    <property type="project" value="UniProtKB-KW"/>
</dbReference>
<protein>
    <submittedName>
        <fullName evidence="7">3-isopropylmalate dehydratase large subunit</fullName>
        <ecNumber evidence="7">4.2.1.33</ecNumber>
    </submittedName>
</protein>
<dbReference type="PATRIC" id="fig|909613.9.peg.4463"/>
<dbReference type="Pfam" id="PF00330">
    <property type="entry name" value="Aconitase"/>
    <property type="match status" value="1"/>
</dbReference>
<dbReference type="InterPro" id="IPR050067">
    <property type="entry name" value="IPM_dehydratase_rel_enz"/>
</dbReference>
<keyword evidence="2" id="KW-0479">Metal-binding</keyword>
<dbReference type="NCBIfam" id="TIGR01343">
    <property type="entry name" value="hacA_fam"/>
    <property type="match status" value="1"/>
</dbReference>
<dbReference type="eggNOG" id="COG0065">
    <property type="taxonomic scope" value="Bacteria"/>
</dbReference>
<name>W7IH52_9PSEU</name>
<reference evidence="7 8" key="1">
    <citation type="journal article" date="2014" name="Genome Announc.">
        <title>Draft Genome Sequence of the Antitrypanosomally Active Sponge-Associated Bacterium Actinokineospora sp. Strain EG49.</title>
        <authorList>
            <person name="Harjes J."/>
            <person name="Ryu T."/>
            <person name="Abdelmohsen U.R."/>
            <person name="Moitinho-Silva L."/>
            <person name="Horn H."/>
            <person name="Ravasi T."/>
            <person name="Hentschel U."/>
        </authorList>
    </citation>
    <scope>NUCLEOTIDE SEQUENCE [LARGE SCALE GENOMIC DNA]</scope>
    <source>
        <strain evidence="7 8">EG49</strain>
    </source>
</reference>
<comment type="caution">
    <text evidence="7">The sequence shown here is derived from an EMBL/GenBank/DDBJ whole genome shotgun (WGS) entry which is preliminary data.</text>
</comment>
<dbReference type="STRING" id="909613.UO65_4461"/>
<dbReference type="PANTHER" id="PTHR43822:SF2">
    <property type="entry name" value="HOMOACONITASE, MITOCHONDRIAL"/>
    <property type="match status" value="1"/>
</dbReference>
<dbReference type="PRINTS" id="PR00415">
    <property type="entry name" value="ACONITASE"/>
</dbReference>
<organism evidence="7 8">
    <name type="scientific">Actinokineospora spheciospongiae</name>
    <dbReference type="NCBI Taxonomy" id="909613"/>
    <lineage>
        <taxon>Bacteria</taxon>
        <taxon>Bacillati</taxon>
        <taxon>Actinomycetota</taxon>
        <taxon>Actinomycetes</taxon>
        <taxon>Pseudonocardiales</taxon>
        <taxon>Pseudonocardiaceae</taxon>
        <taxon>Actinokineospora</taxon>
    </lineage>
</organism>
<dbReference type="OrthoDB" id="9802769at2"/>
<dbReference type="SUPFAM" id="SSF53732">
    <property type="entry name" value="Aconitase iron-sulfur domain"/>
    <property type="match status" value="1"/>
</dbReference>
<dbReference type="InterPro" id="IPR001030">
    <property type="entry name" value="Acoase/IPM_deHydtase_lsu_aba"/>
</dbReference>
<dbReference type="AlphaFoldDB" id="W7IH52"/>
<dbReference type="GO" id="GO:0008652">
    <property type="term" value="P:amino acid biosynthetic process"/>
    <property type="evidence" value="ECO:0007669"/>
    <property type="project" value="InterPro"/>
</dbReference>
<keyword evidence="4" id="KW-0411">Iron-sulfur</keyword>
<evidence type="ECO:0000256" key="1">
    <source>
        <dbReference type="ARBA" id="ARBA00022485"/>
    </source>
</evidence>
<evidence type="ECO:0000313" key="7">
    <source>
        <dbReference type="EMBL" id="EWC60215.1"/>
    </source>
</evidence>
<dbReference type="Proteomes" id="UP000019277">
    <property type="component" value="Unassembled WGS sequence"/>
</dbReference>
<dbReference type="Gene3D" id="3.30.499.10">
    <property type="entry name" value="Aconitase, domain 3"/>
    <property type="match status" value="2"/>
</dbReference>
<evidence type="ECO:0000313" key="8">
    <source>
        <dbReference type="Proteomes" id="UP000019277"/>
    </source>
</evidence>
<evidence type="ECO:0000256" key="4">
    <source>
        <dbReference type="ARBA" id="ARBA00023014"/>
    </source>
</evidence>
<evidence type="ECO:0000256" key="3">
    <source>
        <dbReference type="ARBA" id="ARBA00023004"/>
    </source>
</evidence>
<proteinExistence type="predicted"/>
<keyword evidence="5 7" id="KW-0456">Lyase</keyword>
<dbReference type="InterPro" id="IPR015931">
    <property type="entry name" value="Acnase/IPM_dHydase_lsu_aba_1/3"/>
</dbReference>
<dbReference type="GO" id="GO:0003861">
    <property type="term" value="F:3-isopropylmalate dehydratase activity"/>
    <property type="evidence" value="ECO:0007669"/>
    <property type="project" value="UniProtKB-EC"/>
</dbReference>
<dbReference type="EMBL" id="AYXG01000166">
    <property type="protein sequence ID" value="EWC60215.1"/>
    <property type="molecule type" value="Genomic_DNA"/>
</dbReference>
<dbReference type="RefSeq" id="WP_035285741.1">
    <property type="nucleotide sequence ID" value="NZ_AYXG01000166.1"/>
</dbReference>
<dbReference type="EC" id="4.2.1.33" evidence="7"/>
<gene>
    <name evidence="7" type="ORF">UO65_4461</name>
</gene>
<evidence type="ECO:0000259" key="6">
    <source>
        <dbReference type="Pfam" id="PF00330"/>
    </source>
</evidence>
<feature type="domain" description="Aconitase/3-isopropylmalate dehydratase large subunit alpha/beta/alpha" evidence="6">
    <location>
        <begin position="10"/>
        <end position="292"/>
    </location>
</feature>
<dbReference type="InterPro" id="IPR006251">
    <property type="entry name" value="Homoacnase/IPMdehydase_lsu"/>
</dbReference>